<evidence type="ECO:0000256" key="3">
    <source>
        <dbReference type="RuleBase" id="RU363067"/>
    </source>
</evidence>
<evidence type="ECO:0000256" key="2">
    <source>
        <dbReference type="ARBA" id="ARBA00022801"/>
    </source>
</evidence>
<dbReference type="CDD" id="cd00077">
    <property type="entry name" value="HDc"/>
    <property type="match status" value="1"/>
</dbReference>
<keyword evidence="4" id="KW-0472">Membrane</keyword>
<keyword evidence="2 3" id="KW-0378">Hydrolase</keyword>
<keyword evidence="1 3" id="KW-0479">Metal-binding</keyword>
<keyword evidence="4" id="KW-1133">Transmembrane helix</keyword>
<gene>
    <name evidence="6" type="ORF">PCOR1329_LOCUS60236</name>
</gene>
<dbReference type="SUPFAM" id="SSF109604">
    <property type="entry name" value="HD-domain/PDEase-like"/>
    <property type="match status" value="1"/>
</dbReference>
<dbReference type="InterPro" id="IPR036971">
    <property type="entry name" value="PDEase_catalytic_dom_sf"/>
</dbReference>
<protein>
    <recommendedName>
        <fullName evidence="3">Phosphodiesterase</fullName>
        <ecNumber evidence="3">3.1.4.-</ecNumber>
    </recommendedName>
</protein>
<proteinExistence type="inferred from homology"/>
<evidence type="ECO:0000256" key="1">
    <source>
        <dbReference type="ARBA" id="ARBA00022723"/>
    </source>
</evidence>
<reference evidence="6" key="1">
    <citation type="submission" date="2023-10" db="EMBL/GenBank/DDBJ databases">
        <authorList>
            <person name="Chen Y."/>
            <person name="Shah S."/>
            <person name="Dougan E. K."/>
            <person name="Thang M."/>
            <person name="Chan C."/>
        </authorList>
    </citation>
    <scope>NUCLEOTIDE SEQUENCE [LARGE SCALE GENOMIC DNA]</scope>
</reference>
<feature type="transmembrane region" description="Helical" evidence="4">
    <location>
        <begin position="308"/>
        <end position="329"/>
    </location>
</feature>
<dbReference type="Gene3D" id="1.10.1300.10">
    <property type="entry name" value="3'5'-cyclic nucleotide phosphodiesterase, catalytic domain"/>
    <property type="match status" value="1"/>
</dbReference>
<dbReference type="InterPro" id="IPR002073">
    <property type="entry name" value="PDEase_catalytic_dom"/>
</dbReference>
<dbReference type="InterPro" id="IPR023174">
    <property type="entry name" value="PDEase_CS"/>
</dbReference>
<dbReference type="EC" id="3.1.4.-" evidence="3"/>
<accession>A0ABN9VSV4</accession>
<evidence type="ECO:0000259" key="5">
    <source>
        <dbReference type="PROSITE" id="PS51845"/>
    </source>
</evidence>
<dbReference type="Pfam" id="PF00233">
    <property type="entry name" value="PDEase_I"/>
    <property type="match status" value="1"/>
</dbReference>
<dbReference type="InterPro" id="IPR003607">
    <property type="entry name" value="HD/PDEase_dom"/>
</dbReference>
<feature type="domain" description="PDEase" evidence="5">
    <location>
        <begin position="435"/>
        <end position="787"/>
    </location>
</feature>
<keyword evidence="7" id="KW-1185">Reference proteome</keyword>
<dbReference type="Proteomes" id="UP001189429">
    <property type="component" value="Unassembled WGS sequence"/>
</dbReference>
<comment type="cofactor">
    <cofactor evidence="3">
        <name>a divalent metal cation</name>
        <dbReference type="ChEBI" id="CHEBI:60240"/>
    </cofactor>
    <text evidence="3">Binds 2 divalent metal cations per subunit. Site 1 may preferentially bind zinc ions, while site 2 has a preference for magnesium and/or manganese ions.</text>
</comment>
<comment type="similarity">
    <text evidence="3">Belongs to the cyclic nucleotide phosphodiesterase family.</text>
</comment>
<dbReference type="PRINTS" id="PR00387">
    <property type="entry name" value="PDIESTERASE1"/>
</dbReference>
<evidence type="ECO:0000313" key="6">
    <source>
        <dbReference type="EMBL" id="CAK0875614.1"/>
    </source>
</evidence>
<evidence type="ECO:0000313" key="7">
    <source>
        <dbReference type="Proteomes" id="UP001189429"/>
    </source>
</evidence>
<evidence type="ECO:0000256" key="4">
    <source>
        <dbReference type="SAM" id="Phobius"/>
    </source>
</evidence>
<feature type="transmembrane region" description="Helical" evidence="4">
    <location>
        <begin position="28"/>
        <end position="53"/>
    </location>
</feature>
<dbReference type="PROSITE" id="PS00126">
    <property type="entry name" value="PDEASE_I_1"/>
    <property type="match status" value="1"/>
</dbReference>
<dbReference type="EMBL" id="CAUYUJ010017534">
    <property type="protein sequence ID" value="CAK0875614.1"/>
    <property type="molecule type" value="Genomic_DNA"/>
</dbReference>
<name>A0ABN9VSV4_9DINO</name>
<comment type="caution">
    <text evidence="6">The sequence shown here is derived from an EMBL/GenBank/DDBJ whole genome shotgun (WGS) entry which is preliminary data.</text>
</comment>
<sequence>MVTALFLALFMNDIWVLAGINSNLWLNLLLTPVMALFFIELCGLTLVDVTYLFSFFQLMDVIGTFSMVFDIPWMLGTDATKAETYSSSDNDAKRNLMLLRALRAAKIGARAGRLSRVLRFLRFLPFMGGNREETRRGIASLISGKLANLLGTRVACLTILLVMVVPISGADKKCAWKNPAATSSGQEHPLADTWAVFDIYTFPQEDLSQLTWVDRLSTNMADDPPRVNDTLDELRMMVDYYDELPFGPYEACTGRAGEDDFVCDVDDQRLSSLQMGFNAPPREASVVKVYTETFMVSFNMHEPAQREAGIGICTICFIIFLMVFSGLALSSVVTELAVRPLERMLEKVQEIATTVFKFSADVTEQDEDDALVIDDSNEMKLLEKVVEKLAIIAEMQAASAGRMPEKTEDMNAEDIGVLSMMHGANIVEEKEKAQRRMTVTKKKQAAPPTVRIEDLGVTLEVYSSWGFNTLRLSQEQRRRVTEFTIVRFHETGDGFFASQEDVLTLQRFLQAVEKEYLPVPFHSFAHAADVVHGVARLMRVTGSEHFLSELEQFSLLIAAVAHDIGHPGVNNGFLSEVGHELALEYNDRSPLENMHCAKLYKIVANPQADVFGKLTKEQRKEVRKHCIETILHTDMTMHTSMVKDLQMLYQMNMEVFSDESPDDAQAGPVAPAEIAVFGEAKTLVMEAFLHSADVSNPCRSWEVTQLWAWQCLEEFFSQGDQEKEKGIPVQFLNDRDKLNKPHSQIGFIEFMIAPLFAAQLRLWPRMHELGDNLGNNMANWKDMWVEQTSPGEEEKAKVVERVEKVRKSLEDSINRTPL</sequence>
<dbReference type="PROSITE" id="PS51845">
    <property type="entry name" value="PDEASE_I_2"/>
    <property type="match status" value="1"/>
</dbReference>
<dbReference type="InterPro" id="IPR023088">
    <property type="entry name" value="PDEase"/>
</dbReference>
<dbReference type="PANTHER" id="PTHR11347">
    <property type="entry name" value="CYCLIC NUCLEOTIDE PHOSPHODIESTERASE"/>
    <property type="match status" value="1"/>
</dbReference>
<keyword evidence="4" id="KW-0812">Transmembrane</keyword>
<organism evidence="6 7">
    <name type="scientific">Prorocentrum cordatum</name>
    <dbReference type="NCBI Taxonomy" id="2364126"/>
    <lineage>
        <taxon>Eukaryota</taxon>
        <taxon>Sar</taxon>
        <taxon>Alveolata</taxon>
        <taxon>Dinophyceae</taxon>
        <taxon>Prorocentrales</taxon>
        <taxon>Prorocentraceae</taxon>
        <taxon>Prorocentrum</taxon>
    </lineage>
</organism>